<evidence type="ECO:0000313" key="2">
    <source>
        <dbReference type="Proteomes" id="UP000326641"/>
    </source>
</evidence>
<reference evidence="1" key="1">
    <citation type="submission" date="2018-11" db="EMBL/GenBank/DDBJ databases">
        <authorList>
            <person name="Onetto C."/>
        </authorList>
    </citation>
    <scope>NUCLEOTIDE SEQUENCE [LARGE SCALE GENOMIC DNA]</scope>
</reference>
<keyword evidence="2" id="KW-1185">Reference proteome</keyword>
<sequence>MKIAARDPLQAEHVALSLAFEADNLWRTFDLGFHWTRIVP</sequence>
<comment type="caution">
    <text evidence="1">The sequence shown here is derived from an EMBL/GenBank/DDBJ whole genome shotgun (WGS) entry which is preliminary data.</text>
</comment>
<organism evidence="1 2">
    <name type="scientific">Candidatus Defluviicoccus seviourii</name>
    <dbReference type="NCBI Taxonomy" id="2565273"/>
    <lineage>
        <taxon>Bacteria</taxon>
        <taxon>Pseudomonadati</taxon>
        <taxon>Pseudomonadota</taxon>
        <taxon>Alphaproteobacteria</taxon>
        <taxon>Rhodospirillales</taxon>
        <taxon>Rhodospirillaceae</taxon>
        <taxon>Defluviicoccus</taxon>
    </lineage>
</organism>
<dbReference type="EMBL" id="UXAT02000041">
    <property type="protein sequence ID" value="VUX47344.1"/>
    <property type="molecule type" value="Genomic_DNA"/>
</dbReference>
<dbReference type="AlphaFoldDB" id="A0A564WIF9"/>
<name>A0A564WIF9_9PROT</name>
<protein>
    <submittedName>
        <fullName evidence="1">Uncharacterized protein</fullName>
    </submittedName>
</protein>
<proteinExistence type="predicted"/>
<dbReference type="Proteomes" id="UP000326641">
    <property type="component" value="Unassembled WGS sequence"/>
</dbReference>
<evidence type="ECO:0000313" key="1">
    <source>
        <dbReference type="EMBL" id="VUX47344.1"/>
    </source>
</evidence>
<gene>
    <name evidence="1" type="ORF">DF3PA_460004</name>
</gene>
<accession>A0A564WIF9</accession>